<dbReference type="EMBL" id="AM087403">
    <property type="protein sequence ID" value="CAJ32332.1"/>
    <property type="molecule type" value="Genomic_DNA"/>
</dbReference>
<evidence type="ECO:0000313" key="1">
    <source>
        <dbReference type="EMBL" id="CAJ32332.1"/>
    </source>
</evidence>
<geneLocation type="plasmid" evidence="1">
    <name>pSVH1</name>
</geneLocation>
<dbReference type="RefSeq" id="WP_011324933.1">
    <property type="nucleotide sequence ID" value="NC_007431.1"/>
</dbReference>
<keyword evidence="1" id="KW-0614">Plasmid</keyword>
<sequence length="140" mass="15692">MTTITTTDRRRWQYAALDVLGTITADAAELPPLTWHVATTAQLQGEPDSGAPADRLATLKQWSRHLDIDLTERPGPDGVVTYNGHTEHTAKNGKSVKIGLYLRFWPDPDEEYIPDVDSPRDPIELEERLAAEADENDDER</sequence>
<reference evidence="1" key="1">
    <citation type="journal article" date="2006" name="Plasmid">
        <title>Modular architecture of the conjugative plasmid pSVH1 from Streptomyces venezuelae.</title>
        <authorList>
            <person name="Reuther J."/>
            <person name="Wohlleben W."/>
            <person name="Muth G."/>
        </authorList>
    </citation>
    <scope>NUCLEOTIDE SEQUENCE [LARGE SCALE GENOMIC DNA]</scope>
    <source>
        <strain evidence="1">ETH14630</strain>
        <plasmid evidence="1">pSVH1</plasmid>
    </source>
</reference>
<accession>Q3LAI9</accession>
<organism evidence="1">
    <name type="scientific">Streptomyces venezuelae</name>
    <dbReference type="NCBI Taxonomy" id="54571"/>
    <lineage>
        <taxon>Bacteria</taxon>
        <taxon>Bacillati</taxon>
        <taxon>Actinomycetota</taxon>
        <taxon>Actinomycetes</taxon>
        <taxon>Kitasatosporales</taxon>
        <taxon>Streptomycetaceae</taxon>
        <taxon>Streptomyces</taxon>
    </lineage>
</organism>
<dbReference type="AlphaFoldDB" id="Q3LAI9"/>
<proteinExistence type="predicted"/>
<protein>
    <submittedName>
        <fullName evidence="1">Uncharacterized protein</fullName>
    </submittedName>
</protein>
<name>Q3LAI9_STRVZ</name>